<dbReference type="Proteomes" id="UP000232673">
    <property type="component" value="Unassembled WGS sequence"/>
</dbReference>
<protein>
    <recommendedName>
        <fullName evidence="4">DUF4876 domain-containing protein</fullName>
    </recommendedName>
</protein>
<dbReference type="OrthoDB" id="1409865at2"/>
<dbReference type="STRING" id="447422.SAMN05660903_00917"/>
<gene>
    <name evidence="2" type="ORF">APR41_04470</name>
</gene>
<evidence type="ECO:0000313" key="2">
    <source>
        <dbReference type="EMBL" id="PKD18411.1"/>
    </source>
</evidence>
<name>A0A2N0TUL4_9FLAO</name>
<organism evidence="2 3">
    <name type="scientific">Salegentibacter salinarum</name>
    <dbReference type="NCBI Taxonomy" id="447422"/>
    <lineage>
        <taxon>Bacteria</taxon>
        <taxon>Pseudomonadati</taxon>
        <taxon>Bacteroidota</taxon>
        <taxon>Flavobacteriia</taxon>
        <taxon>Flavobacteriales</taxon>
        <taxon>Flavobacteriaceae</taxon>
        <taxon>Salegentibacter</taxon>
    </lineage>
</organism>
<dbReference type="InterPro" id="IPR032627">
    <property type="entry name" value="DUF4876"/>
</dbReference>
<dbReference type="EMBL" id="LKTS01000023">
    <property type="protein sequence ID" value="PKD18411.1"/>
    <property type="molecule type" value="Genomic_DNA"/>
</dbReference>
<sequence>MRKLSFLALIATLIIGCSKDDDGDFIAPVTHEIHVAYDENYENENAAGAVISLENIEDGRSYEATTNAEGRAVVEVVPGSYQINISKTMTAEEYFDFSGQEVETEVSFNGSAENISISENGSSTSLEIVTGTIGNLLIKQIYYNGSDVRLGAVFRDQFVEIHNNSNEIQYLDGLYLAQVYGNGSTPSTNESYHQASGQYDWSQSLGQDKENPNSDYIYADEVLKVPGSGEEYPLAPGESAIIAATAINHKQPLVIEDEDGETQTYEVAEPERTVDLSQVRFEAYFRPYMESTGGNFLDYDIDNPNVTNVEVIFKSSGGRDFILDTHGREALAIFYSDDENISSWGEYPAPDQNEIDEETSLYLQIPNEVILDGVELQYNNPAKQKPKRLTSQIDAGETTTPNGAFSSQSVIRKVAGEIDGRIYYQDTNNSSNDFEFLDRPQVKTN</sequence>
<comment type="caution">
    <text evidence="2">The sequence shown here is derived from an EMBL/GenBank/DDBJ whole genome shotgun (WGS) entry which is preliminary data.</text>
</comment>
<dbReference type="RefSeq" id="WP_079712044.1">
    <property type="nucleotide sequence ID" value="NZ_FUZC01000002.1"/>
</dbReference>
<feature type="region of interest" description="Disordered" evidence="1">
    <location>
        <begin position="381"/>
        <end position="404"/>
    </location>
</feature>
<dbReference type="AlphaFoldDB" id="A0A2N0TUL4"/>
<dbReference type="Pfam" id="PF16215">
    <property type="entry name" value="DUF4876"/>
    <property type="match status" value="1"/>
</dbReference>
<evidence type="ECO:0008006" key="4">
    <source>
        <dbReference type="Google" id="ProtNLM"/>
    </source>
</evidence>
<dbReference type="PROSITE" id="PS51257">
    <property type="entry name" value="PROKAR_LIPOPROTEIN"/>
    <property type="match status" value="1"/>
</dbReference>
<reference evidence="2 3" key="1">
    <citation type="submission" date="2015-10" db="EMBL/GenBank/DDBJ databases">
        <title>Draft genome sequence of Salegentibacter salinarum KCTC 12975.</title>
        <authorList>
            <person name="Lin W."/>
            <person name="Zheng Q."/>
        </authorList>
    </citation>
    <scope>NUCLEOTIDE SEQUENCE [LARGE SCALE GENOMIC DNA]</scope>
    <source>
        <strain evidence="2 3">KCTC 12975</strain>
    </source>
</reference>
<evidence type="ECO:0000313" key="3">
    <source>
        <dbReference type="Proteomes" id="UP000232673"/>
    </source>
</evidence>
<proteinExistence type="predicted"/>
<accession>A0A2N0TUL4</accession>
<feature type="compositionally biased region" description="Polar residues" evidence="1">
    <location>
        <begin position="389"/>
        <end position="404"/>
    </location>
</feature>
<keyword evidence="3" id="KW-1185">Reference proteome</keyword>
<evidence type="ECO:0000256" key="1">
    <source>
        <dbReference type="SAM" id="MobiDB-lite"/>
    </source>
</evidence>